<dbReference type="Gene3D" id="1.25.10.10">
    <property type="entry name" value="Leucine-rich Repeat Variant"/>
    <property type="match status" value="3"/>
</dbReference>
<name>A0A314Y670_PRUYE</name>
<protein>
    <recommendedName>
        <fullName evidence="1">C2 domain-containing protein</fullName>
    </recommendedName>
</protein>
<dbReference type="GO" id="GO:2001006">
    <property type="term" value="P:regulation of cellulose biosynthetic process"/>
    <property type="evidence" value="ECO:0007669"/>
    <property type="project" value="InterPro"/>
</dbReference>
<evidence type="ECO:0000259" key="1">
    <source>
        <dbReference type="PROSITE" id="PS50004"/>
    </source>
</evidence>
<evidence type="ECO:0000313" key="2">
    <source>
        <dbReference type="EMBL" id="PQP99617.1"/>
    </source>
</evidence>
<proteinExistence type="predicted"/>
<dbReference type="AlphaFoldDB" id="A0A314Y670"/>
<dbReference type="SMART" id="SM00239">
    <property type="entry name" value="C2"/>
    <property type="match status" value="1"/>
</dbReference>
<dbReference type="GO" id="GO:0051211">
    <property type="term" value="P:anisotropic cell growth"/>
    <property type="evidence" value="ECO:0007669"/>
    <property type="project" value="InterPro"/>
</dbReference>
<accession>A0A314Y670</accession>
<dbReference type="PANTHER" id="PTHR46369">
    <property type="entry name" value="PROTEIN CELLULOSE SYNTHASE INTERACTIVE 1"/>
    <property type="match status" value="1"/>
</dbReference>
<dbReference type="CDD" id="cd00030">
    <property type="entry name" value="C2"/>
    <property type="match status" value="1"/>
</dbReference>
<dbReference type="SUPFAM" id="SSF49562">
    <property type="entry name" value="C2 domain (Calcium/lipid-binding domain, CaLB)"/>
    <property type="match status" value="1"/>
</dbReference>
<keyword evidence="3" id="KW-1185">Reference proteome</keyword>
<dbReference type="STRING" id="2094558.A0A314Y670"/>
<feature type="domain" description="C2" evidence="1">
    <location>
        <begin position="621"/>
        <end position="738"/>
    </location>
</feature>
<dbReference type="PANTHER" id="PTHR46369:SF1">
    <property type="entry name" value="PROTEIN CELLULOSE SYNTHASE INTERACTIVE 3"/>
    <property type="match status" value="1"/>
</dbReference>
<dbReference type="GO" id="GO:0008017">
    <property type="term" value="F:microtubule binding"/>
    <property type="evidence" value="ECO:0007669"/>
    <property type="project" value="InterPro"/>
</dbReference>
<dbReference type="PROSITE" id="PS50004">
    <property type="entry name" value="C2"/>
    <property type="match status" value="1"/>
</dbReference>
<sequence length="768" mass="83578">MLNSASESEQEAALVALIKLTSGNSSKASLLTDVEGSPLEIRGNPVASECIEPLVSLMHSDTSTVVEAGVCAFEKLLDDEHQVELATAYDVVDLLVGLVSGTSNQLIEASVCSLIKLGKDRTPCKLDMVNVGIIDKCLELLPVAPKPLFLVLLRPDFSLWGQHSALQALVNILEKPQSLATLKLTPSQVIEPLISFLESPSQAIQQLGTELLSHLLAQEHFQQDITTKNAVVPLVQLAGIGILNLQQTAIKALENISTSWPKAVADAGGIFELGKVIIQDDPQPPHALWESAALVLSNVLHFNAEYYFKVPVVVLVKMLHSTVDTTIMVALNALLVHERSDNLSAEQMTEGGAIDALLDLLRSHQCEEASGRLLEALFNNVRIRQMKVSKYAIAPLSQYLLDPQTRSESGKLLAALALGDLSQHEGLARASDSVSACRALVSLLEDQPTEEMKMVAICALQNFVMNSRTNRRAVAEAGGILIIQELLLSPNTEIAGQAALLIKFLFSNHTLQEYVSNELIRSLTAALERELWSAATINEEVLRALHMIFINFPKLHISEATTLCIPNLIGALKSGSEAAQDVVLDTLCLLRHSWSTMPIDIAKSQAVIAAEAIPILQMLMKTCPPSFHERADSLLHCLPGCLTVTIKRGNNLKQAMGGTNAFCRLTIGNGPPRQTKVVSHSTSPEWKEGFTWEFDVPPKGQKLHIICKSKNTFGKTTLGRVTIQIDKVVSEGVYSGLFSLNHDSNKDGSSRTLEIEIIWSNRMSDEET</sequence>
<evidence type="ECO:0000313" key="3">
    <source>
        <dbReference type="Proteomes" id="UP000250321"/>
    </source>
</evidence>
<dbReference type="InterPro" id="IPR044297">
    <property type="entry name" value="CSI1/2/3"/>
</dbReference>
<dbReference type="InterPro" id="IPR016024">
    <property type="entry name" value="ARM-type_fold"/>
</dbReference>
<dbReference type="SUPFAM" id="SSF48371">
    <property type="entry name" value="ARM repeat"/>
    <property type="match status" value="2"/>
</dbReference>
<dbReference type="InterPro" id="IPR035892">
    <property type="entry name" value="C2_domain_sf"/>
</dbReference>
<gene>
    <name evidence="2" type="ORF">Pyn_18145</name>
</gene>
<dbReference type="GO" id="GO:0010330">
    <property type="term" value="C:cellulose synthase complex"/>
    <property type="evidence" value="ECO:0007669"/>
    <property type="project" value="InterPro"/>
</dbReference>
<dbReference type="EMBL" id="PJQY01001787">
    <property type="protein sequence ID" value="PQP99617.1"/>
    <property type="molecule type" value="Genomic_DNA"/>
</dbReference>
<dbReference type="Gene3D" id="2.60.40.150">
    <property type="entry name" value="C2 domain"/>
    <property type="match status" value="1"/>
</dbReference>
<dbReference type="OrthoDB" id="7537227at2759"/>
<dbReference type="InterPro" id="IPR000008">
    <property type="entry name" value="C2_dom"/>
</dbReference>
<reference evidence="2 3" key="1">
    <citation type="submission" date="2018-02" db="EMBL/GenBank/DDBJ databases">
        <title>Draft genome of wild Prunus yedoensis var. nudiflora.</title>
        <authorList>
            <person name="Baek S."/>
            <person name="Kim J.-H."/>
            <person name="Choi K."/>
            <person name="Kim G.-B."/>
            <person name="Cho A."/>
            <person name="Jang H."/>
            <person name="Shin C.-H."/>
            <person name="Yu H.-J."/>
            <person name="Mun J.-H."/>
        </authorList>
    </citation>
    <scope>NUCLEOTIDE SEQUENCE [LARGE SCALE GENOMIC DNA]</scope>
    <source>
        <strain evidence="3">cv. Jeju island</strain>
        <tissue evidence="2">Leaf</tissue>
    </source>
</reference>
<dbReference type="InterPro" id="IPR011989">
    <property type="entry name" value="ARM-like"/>
</dbReference>
<dbReference type="Pfam" id="PF00168">
    <property type="entry name" value="C2"/>
    <property type="match status" value="1"/>
</dbReference>
<dbReference type="Proteomes" id="UP000250321">
    <property type="component" value="Unassembled WGS sequence"/>
</dbReference>
<comment type="caution">
    <text evidence="2">The sequence shown here is derived from an EMBL/GenBank/DDBJ whole genome shotgun (WGS) entry which is preliminary data.</text>
</comment>
<organism evidence="2 3">
    <name type="scientific">Prunus yedoensis var. nudiflora</name>
    <dbReference type="NCBI Taxonomy" id="2094558"/>
    <lineage>
        <taxon>Eukaryota</taxon>
        <taxon>Viridiplantae</taxon>
        <taxon>Streptophyta</taxon>
        <taxon>Embryophyta</taxon>
        <taxon>Tracheophyta</taxon>
        <taxon>Spermatophyta</taxon>
        <taxon>Magnoliopsida</taxon>
        <taxon>eudicotyledons</taxon>
        <taxon>Gunneridae</taxon>
        <taxon>Pentapetalae</taxon>
        <taxon>rosids</taxon>
        <taxon>fabids</taxon>
        <taxon>Rosales</taxon>
        <taxon>Rosaceae</taxon>
        <taxon>Amygdaloideae</taxon>
        <taxon>Amygdaleae</taxon>
        <taxon>Prunus</taxon>
    </lineage>
</organism>